<name>A0A4R8ZGX3_9MICO</name>
<gene>
    <name evidence="1" type="ORF">E3T27_04500</name>
</gene>
<evidence type="ECO:0000313" key="1">
    <source>
        <dbReference type="EMBL" id="TFD27730.1"/>
    </source>
</evidence>
<organism evidence="1 2">
    <name type="scientific">Cryobacterium lyxosi</name>
    <dbReference type="NCBI Taxonomy" id="1259228"/>
    <lineage>
        <taxon>Bacteria</taxon>
        <taxon>Bacillati</taxon>
        <taxon>Actinomycetota</taxon>
        <taxon>Actinomycetes</taxon>
        <taxon>Micrococcales</taxon>
        <taxon>Microbacteriaceae</taxon>
        <taxon>Cryobacterium</taxon>
    </lineage>
</organism>
<evidence type="ECO:0000313" key="2">
    <source>
        <dbReference type="Proteomes" id="UP000298424"/>
    </source>
</evidence>
<dbReference type="Proteomes" id="UP000298424">
    <property type="component" value="Unassembled WGS sequence"/>
</dbReference>
<reference evidence="1 2" key="1">
    <citation type="submission" date="2019-03" db="EMBL/GenBank/DDBJ databases">
        <title>Genomics of glacier-inhabiting Cryobacterium strains.</title>
        <authorList>
            <person name="Liu Q."/>
            <person name="Xin Y.-H."/>
        </authorList>
    </citation>
    <scope>NUCLEOTIDE SEQUENCE [LARGE SCALE GENOMIC DNA]</scope>
    <source>
        <strain evidence="1 2">TMT1-1</strain>
    </source>
</reference>
<keyword evidence="2" id="KW-1185">Reference proteome</keyword>
<dbReference type="EMBL" id="SOGT01000005">
    <property type="protein sequence ID" value="TFD27730.1"/>
    <property type="molecule type" value="Genomic_DNA"/>
</dbReference>
<sequence length="71" mass="7358">MRAAVRASALVNLLVGTRSMTSCSASFTTNDSAGTRGIPRCARARCCIDLDSSGRGELAHAGVVLEYVVGQ</sequence>
<accession>A0A4R8ZGX3</accession>
<proteinExistence type="predicted"/>
<dbReference type="RefSeq" id="WP_166786092.1">
    <property type="nucleotide sequence ID" value="NZ_SOGT01000005.1"/>
</dbReference>
<protein>
    <submittedName>
        <fullName evidence="1">Uncharacterized protein</fullName>
    </submittedName>
</protein>
<dbReference type="AlphaFoldDB" id="A0A4R8ZGX3"/>
<comment type="caution">
    <text evidence="1">The sequence shown here is derived from an EMBL/GenBank/DDBJ whole genome shotgun (WGS) entry which is preliminary data.</text>
</comment>